<sequence length="639" mass="67802">MAGIVSRIPFALSGRTTAAATTFGLDGVQYHFALGGMPWLSAINDERRMTRSGAPVRKEQVDQQTIPGEQSLASWWLRSQSSFIGGAGVLYQDPSNDNQYAIRFHESVGVNPWVNGRLTLLRTTALRVADGTANPHHVVGWNDGTDRFWSAVGTALKSDDGTTTTTITWGGANTIRSLTSDGTNYYAADDVGIYSGAGNSAGAKLWDTGSVNVVIAWVKGRLMAAIDNKVYELVGGTPPALPTAKFTHLNPAFTFTCFAEGTNAIYAAGNAGSQGEILKFGLDTSGSVPTLSSGGILAAQLPRGEIVHALTTYLGAFVGIGTNRGFRVGQIDDNGDIQYGPLLIENSSGVKAIAAYDRFFFVAATNGIEGSSGLYRVDLGQPLQGGDISPSVRFAYATDLQAHVAGEVTGVTNFGNSDRMVLAVAGQGAYLESASTLEPSGYLTTGRVRFNTLEPKIFKFATVRTPSPLWGSVGVAVLDPGGGETSILTVSQGGSTTIENVVMPAPSSATEWVQLKLTLMRSGTDTTKGGEVNAWQLKAMPGAVRQRIITVPLACWDFETTQSGQRVGYEGRTFDRLAAFEQIFARGDAVAWQDLRNGTSDLVVIDDYRFEQAAQPGANQSVYGGVLWVELRTIADVVV</sequence>
<reference evidence="1 2" key="1">
    <citation type="submission" date="2020-03" db="EMBL/GenBank/DDBJ databases">
        <title>WGS of actinomycetes isolated from Thailand.</title>
        <authorList>
            <person name="Thawai C."/>
        </authorList>
    </citation>
    <scope>NUCLEOTIDE SEQUENCE [LARGE SCALE GENOMIC DNA]</scope>
    <source>
        <strain evidence="1 2">SBST2-5</strain>
    </source>
</reference>
<keyword evidence="2" id="KW-1185">Reference proteome</keyword>
<accession>A0ABX1A3T8</accession>
<evidence type="ECO:0000313" key="1">
    <source>
        <dbReference type="EMBL" id="NJP50076.1"/>
    </source>
</evidence>
<comment type="caution">
    <text evidence="1">The sequence shown here is derived from an EMBL/GenBank/DDBJ whole genome shotgun (WGS) entry which is preliminary data.</text>
</comment>
<protein>
    <submittedName>
        <fullName evidence="1">Uncharacterized protein</fullName>
    </submittedName>
</protein>
<dbReference type="EMBL" id="JAATEM010000008">
    <property type="protein sequence ID" value="NJP50076.1"/>
    <property type="molecule type" value="Genomic_DNA"/>
</dbReference>
<name>A0ABX1A3T8_9ACTN</name>
<gene>
    <name evidence="1" type="ORF">HCJ93_08320</name>
</gene>
<proteinExistence type="predicted"/>
<dbReference type="Proteomes" id="UP000730591">
    <property type="component" value="Unassembled WGS sequence"/>
</dbReference>
<organism evidence="1 2">
    <name type="scientific">Streptomyces composti</name>
    <dbReference type="NCBI Taxonomy" id="2720025"/>
    <lineage>
        <taxon>Bacteria</taxon>
        <taxon>Bacillati</taxon>
        <taxon>Actinomycetota</taxon>
        <taxon>Actinomycetes</taxon>
        <taxon>Kitasatosporales</taxon>
        <taxon>Streptomycetaceae</taxon>
        <taxon>Streptomyces</taxon>
    </lineage>
</organism>
<dbReference type="RefSeq" id="WP_167992556.1">
    <property type="nucleotide sequence ID" value="NZ_JAATEM010000008.1"/>
</dbReference>
<evidence type="ECO:0000313" key="2">
    <source>
        <dbReference type="Proteomes" id="UP000730591"/>
    </source>
</evidence>